<proteinExistence type="predicted"/>
<dbReference type="InterPro" id="IPR028082">
    <property type="entry name" value="Peripla_BP_I"/>
</dbReference>
<accession>A0A0W8I0H6</accession>
<keyword evidence="7" id="KW-1185">Reference proteome</keyword>
<dbReference type="CDD" id="cd06288">
    <property type="entry name" value="PBP1_sucrose_transcription_regulator"/>
    <property type="match status" value="1"/>
</dbReference>
<evidence type="ECO:0000259" key="5">
    <source>
        <dbReference type="PROSITE" id="PS50932"/>
    </source>
</evidence>
<dbReference type="AlphaFoldDB" id="A0A0W8I0H6"/>
<dbReference type="InterPro" id="IPR046335">
    <property type="entry name" value="LacI/GalR-like_sensor"/>
</dbReference>
<dbReference type="Pfam" id="PF00356">
    <property type="entry name" value="LacI"/>
    <property type="match status" value="1"/>
</dbReference>
<feature type="domain" description="HTH lacI-type" evidence="5">
    <location>
        <begin position="5"/>
        <end position="61"/>
    </location>
</feature>
<dbReference type="CDD" id="cd01392">
    <property type="entry name" value="HTH_LacI"/>
    <property type="match status" value="1"/>
</dbReference>
<dbReference type="PROSITE" id="PS50932">
    <property type="entry name" value="HTH_LACI_2"/>
    <property type="match status" value="1"/>
</dbReference>
<dbReference type="SMART" id="SM00354">
    <property type="entry name" value="HTH_LACI"/>
    <property type="match status" value="1"/>
</dbReference>
<keyword evidence="2" id="KW-0805">Transcription regulation</keyword>
<dbReference type="GO" id="GO:0003700">
    <property type="term" value="F:DNA-binding transcription factor activity"/>
    <property type="evidence" value="ECO:0007669"/>
    <property type="project" value="TreeGrafter"/>
</dbReference>
<evidence type="ECO:0000256" key="3">
    <source>
        <dbReference type="ARBA" id="ARBA00023125"/>
    </source>
</evidence>
<dbReference type="PANTHER" id="PTHR30146">
    <property type="entry name" value="LACI-RELATED TRANSCRIPTIONAL REPRESSOR"/>
    <property type="match status" value="1"/>
</dbReference>
<evidence type="ECO:0000313" key="6">
    <source>
        <dbReference type="EMBL" id="KUG51124.1"/>
    </source>
</evidence>
<organism evidence="6 7">
    <name type="scientific">Serinicoccus chungangensis</name>
    <dbReference type="NCBI Taxonomy" id="767452"/>
    <lineage>
        <taxon>Bacteria</taxon>
        <taxon>Bacillati</taxon>
        <taxon>Actinomycetota</taxon>
        <taxon>Actinomycetes</taxon>
        <taxon>Micrococcales</taxon>
        <taxon>Ornithinimicrobiaceae</taxon>
        <taxon>Serinicoccus</taxon>
    </lineage>
</organism>
<dbReference type="InterPro" id="IPR010982">
    <property type="entry name" value="Lambda_DNA-bd_dom_sf"/>
</dbReference>
<dbReference type="PANTHER" id="PTHR30146:SF148">
    <property type="entry name" value="HTH-TYPE TRANSCRIPTIONAL REPRESSOR PURR-RELATED"/>
    <property type="match status" value="1"/>
</dbReference>
<reference evidence="6 7" key="1">
    <citation type="submission" date="2015-12" db="EMBL/GenBank/DDBJ databases">
        <title>Serinicoccus chungangenesis strain CD08_5 genome sequencing and assembly.</title>
        <authorList>
            <person name="Chander A.M."/>
            <person name="Kaur G."/>
            <person name="Nair G.R."/>
            <person name="Dhawan D.K."/>
            <person name="Kochhar R.K."/>
            <person name="Mayilraj S."/>
            <person name="Bhadada S.K."/>
        </authorList>
    </citation>
    <scope>NUCLEOTIDE SEQUENCE [LARGE SCALE GENOMIC DNA]</scope>
    <source>
        <strain evidence="6 7">CD08_5</strain>
    </source>
</reference>
<dbReference type="GO" id="GO:0000976">
    <property type="term" value="F:transcription cis-regulatory region binding"/>
    <property type="evidence" value="ECO:0007669"/>
    <property type="project" value="TreeGrafter"/>
</dbReference>
<dbReference type="InterPro" id="IPR000843">
    <property type="entry name" value="HTH_LacI"/>
</dbReference>
<dbReference type="RefSeq" id="WP_058892669.1">
    <property type="nucleotide sequence ID" value="NZ_LQBL01000033.1"/>
</dbReference>
<evidence type="ECO:0000256" key="4">
    <source>
        <dbReference type="ARBA" id="ARBA00023163"/>
    </source>
</evidence>
<gene>
    <name evidence="6" type="ORF">AVL62_12840</name>
</gene>
<name>A0A0W8I0H6_9MICO</name>
<protein>
    <submittedName>
        <fullName evidence="6">LacI family transcriptional regulator</fullName>
    </submittedName>
</protein>
<dbReference type="SUPFAM" id="SSF47413">
    <property type="entry name" value="lambda repressor-like DNA-binding domains"/>
    <property type="match status" value="1"/>
</dbReference>
<comment type="caution">
    <text evidence="6">The sequence shown here is derived from an EMBL/GenBank/DDBJ whole genome shotgun (WGS) entry which is preliminary data.</text>
</comment>
<dbReference type="SUPFAM" id="SSF53822">
    <property type="entry name" value="Periplasmic binding protein-like I"/>
    <property type="match status" value="1"/>
</dbReference>
<keyword evidence="1" id="KW-0678">Repressor</keyword>
<dbReference type="STRING" id="767452.AVL62_12840"/>
<keyword evidence="3" id="KW-0238">DNA-binding</keyword>
<sequence length="351" mass="36108">MTTRPRATDVARRAGVSQTAVSFVMNGLAEGNVSPATRDKILRAAEDLGYEPNEVARSLRSSRTRTLGMVTDAIASSPFAGRIMGGAGERAAADGYAVMTIDTHGHAEREAGALAELVRRRVDGLIYASMGFRVLDRAPAARIPVVLANCTARSEEELSVVPDDAGGARVAAEHLLGLGHRDLAMLSGHYERGADGTVAGNVSGPIRARAFEEAVRSTGAAVKVVPGGWEIRTGYAAALALLDGAPPTSGSAGGGPTAIFATTDRAALGVLLAAAHLGLQVPQDLSVVGFDDQDGLAADVVPALTTVALPHAAMGEVAVDMALEAVGGRLTPRREVLPCPLVQRDSTSAPR</sequence>
<keyword evidence="4" id="KW-0804">Transcription</keyword>
<dbReference type="Gene3D" id="3.40.50.2300">
    <property type="match status" value="2"/>
</dbReference>
<evidence type="ECO:0000256" key="2">
    <source>
        <dbReference type="ARBA" id="ARBA00023015"/>
    </source>
</evidence>
<dbReference type="OrthoDB" id="9798934at2"/>
<dbReference type="Pfam" id="PF13377">
    <property type="entry name" value="Peripla_BP_3"/>
    <property type="match status" value="1"/>
</dbReference>
<dbReference type="Gene3D" id="1.10.260.40">
    <property type="entry name" value="lambda repressor-like DNA-binding domains"/>
    <property type="match status" value="1"/>
</dbReference>
<evidence type="ECO:0000256" key="1">
    <source>
        <dbReference type="ARBA" id="ARBA00022491"/>
    </source>
</evidence>
<dbReference type="Proteomes" id="UP000054837">
    <property type="component" value="Unassembled WGS sequence"/>
</dbReference>
<evidence type="ECO:0000313" key="7">
    <source>
        <dbReference type="Proteomes" id="UP000054837"/>
    </source>
</evidence>
<dbReference type="EMBL" id="LQBL01000033">
    <property type="protein sequence ID" value="KUG51124.1"/>
    <property type="molecule type" value="Genomic_DNA"/>
</dbReference>